<dbReference type="Pfam" id="PF18911">
    <property type="entry name" value="PKD_4"/>
    <property type="match status" value="3"/>
</dbReference>
<dbReference type="PANTHER" id="PTHR46182:SF2">
    <property type="entry name" value="FI19480P1"/>
    <property type="match status" value="1"/>
</dbReference>
<reference evidence="4 5" key="1">
    <citation type="journal article" date="2019" name="Int. J. Syst. Evol. Microbiol.">
        <title>The Global Catalogue of Microorganisms (GCM) 10K type strain sequencing project: providing services to taxonomists for standard genome sequencing and annotation.</title>
        <authorList>
            <consortium name="The Broad Institute Genomics Platform"/>
            <consortium name="The Broad Institute Genome Sequencing Center for Infectious Disease"/>
            <person name="Wu L."/>
            <person name="Ma J."/>
        </authorList>
    </citation>
    <scope>NUCLEOTIDE SEQUENCE [LARGE SCALE GENOMIC DNA]</scope>
    <source>
        <strain evidence="4 5">CGMCC 1.10387</strain>
    </source>
</reference>
<dbReference type="InterPro" id="IPR022409">
    <property type="entry name" value="PKD/Chitinase_dom"/>
</dbReference>
<dbReference type="InterPro" id="IPR000601">
    <property type="entry name" value="PKD_dom"/>
</dbReference>
<name>A0ABD6DW22_9EURY</name>
<proteinExistence type="predicted"/>
<feature type="domain" description="PKD" evidence="3">
    <location>
        <begin position="220"/>
        <end position="302"/>
    </location>
</feature>
<feature type="region of interest" description="Disordered" evidence="1">
    <location>
        <begin position="395"/>
        <end position="422"/>
    </location>
</feature>
<dbReference type="Proteomes" id="UP001597092">
    <property type="component" value="Unassembled WGS sequence"/>
</dbReference>
<evidence type="ECO:0000313" key="5">
    <source>
        <dbReference type="Proteomes" id="UP001597092"/>
    </source>
</evidence>
<evidence type="ECO:0000313" key="4">
    <source>
        <dbReference type="EMBL" id="MFD1686374.1"/>
    </source>
</evidence>
<dbReference type="EMBL" id="JBHUDP010000004">
    <property type="protein sequence ID" value="MFD1686374.1"/>
    <property type="molecule type" value="Genomic_DNA"/>
</dbReference>
<dbReference type="PANTHER" id="PTHR46182">
    <property type="entry name" value="FI19480P1"/>
    <property type="match status" value="1"/>
</dbReference>
<dbReference type="SUPFAM" id="SSF49299">
    <property type="entry name" value="PKD domain"/>
    <property type="match status" value="3"/>
</dbReference>
<keyword evidence="5" id="KW-1185">Reference proteome</keyword>
<dbReference type="CDD" id="cd00146">
    <property type="entry name" value="PKD"/>
    <property type="match status" value="3"/>
</dbReference>
<dbReference type="InterPro" id="IPR029865">
    <property type="entry name" value="KIAA0319-like"/>
</dbReference>
<keyword evidence="2" id="KW-0472">Membrane</keyword>
<feature type="transmembrane region" description="Helical" evidence="2">
    <location>
        <begin position="429"/>
        <end position="446"/>
    </location>
</feature>
<dbReference type="SMART" id="SM00089">
    <property type="entry name" value="PKD"/>
    <property type="match status" value="3"/>
</dbReference>
<keyword evidence="2" id="KW-0812">Transmembrane</keyword>
<dbReference type="PROSITE" id="PS50093">
    <property type="entry name" value="PKD"/>
    <property type="match status" value="3"/>
</dbReference>
<sequence length="450" mass="45714">MNTRIRNAIETIGTPLMVLLLVFSLATPVSAIGAVSIVDSGIDANGQYVILENGDTASHTVDSITVDGTSTTVTTSIDIAAGDTAKVYLGSGTDDATAGVYYLGLADSAYDRHEEDMTITLADGSSSSNTVLWWADAGTDQTVTAGDTVSVSAYDAYTGVTITGYSWDFDGDGVEDATGATATYSYATAGTYTVDLTVTSDRTGSQTDSMTVTVEEANTAPVADAGADQSAVVGDTVSFDGSASSDADGDALTYSWDFDGDGVEDATGATPTYSYAAAGSYTVTLTVSDGTATATDSMTVTVGEANNPPVIDSGLDPATNITATVNESVSFDASNSTDADGDSLTYSWDFDGDGTTDSTNATATYTYDTAGTYNASLTVSDGTDSVSETYTVVVEESTDDGTTTTTEEPTTEEPVGGGSGSDGLSTESILAIIGSFLFLVAVGVAVKRIA</sequence>
<dbReference type="InterPro" id="IPR013783">
    <property type="entry name" value="Ig-like_fold"/>
</dbReference>
<organism evidence="4 5">
    <name type="scientific">Halobellus litoreus</name>
    <dbReference type="NCBI Taxonomy" id="755310"/>
    <lineage>
        <taxon>Archaea</taxon>
        <taxon>Methanobacteriati</taxon>
        <taxon>Methanobacteriota</taxon>
        <taxon>Stenosarchaea group</taxon>
        <taxon>Halobacteria</taxon>
        <taxon>Halobacteriales</taxon>
        <taxon>Haloferacaceae</taxon>
        <taxon>Halobellus</taxon>
    </lineage>
</organism>
<keyword evidence="2" id="KW-1133">Transmembrane helix</keyword>
<dbReference type="InterPro" id="IPR035986">
    <property type="entry name" value="PKD_dom_sf"/>
</dbReference>
<protein>
    <submittedName>
        <fullName evidence="4">PKD domain-containing protein</fullName>
    </submittedName>
</protein>
<gene>
    <name evidence="4" type="ORF">ACFSAS_12195</name>
</gene>
<feature type="compositionally biased region" description="Low complexity" evidence="1">
    <location>
        <begin position="395"/>
        <end position="414"/>
    </location>
</feature>
<feature type="domain" description="PKD" evidence="3">
    <location>
        <begin position="316"/>
        <end position="395"/>
    </location>
</feature>
<evidence type="ECO:0000259" key="3">
    <source>
        <dbReference type="PROSITE" id="PS50093"/>
    </source>
</evidence>
<evidence type="ECO:0000256" key="1">
    <source>
        <dbReference type="SAM" id="MobiDB-lite"/>
    </source>
</evidence>
<dbReference type="Gene3D" id="2.60.40.10">
    <property type="entry name" value="Immunoglobulins"/>
    <property type="match status" value="3"/>
</dbReference>
<comment type="caution">
    <text evidence="4">The sequence shown here is derived from an EMBL/GenBank/DDBJ whole genome shotgun (WGS) entry which is preliminary data.</text>
</comment>
<dbReference type="AlphaFoldDB" id="A0ABD6DW22"/>
<feature type="domain" description="PKD" evidence="3">
    <location>
        <begin position="150"/>
        <end position="219"/>
    </location>
</feature>
<evidence type="ECO:0000256" key="2">
    <source>
        <dbReference type="SAM" id="Phobius"/>
    </source>
</evidence>
<dbReference type="RefSeq" id="WP_256305400.1">
    <property type="nucleotide sequence ID" value="NZ_JANHAW010000001.1"/>
</dbReference>
<accession>A0ABD6DW22</accession>